<protein>
    <recommendedName>
        <fullName evidence="1">CHAT domain-containing protein</fullName>
    </recommendedName>
</protein>
<dbReference type="InterPro" id="IPR024983">
    <property type="entry name" value="CHAT_dom"/>
</dbReference>
<proteinExistence type="predicted"/>
<reference evidence="2" key="1">
    <citation type="submission" date="2023-06" db="EMBL/GenBank/DDBJ databases">
        <title>Genome-scale phylogeny and comparative genomics of the fungal order Sordariales.</title>
        <authorList>
            <consortium name="Lawrence Berkeley National Laboratory"/>
            <person name="Hensen N."/>
            <person name="Bonometti L."/>
            <person name="Westerberg I."/>
            <person name="Brannstrom I.O."/>
            <person name="Guillou S."/>
            <person name="Cros-Aarteil S."/>
            <person name="Calhoun S."/>
            <person name="Haridas S."/>
            <person name="Kuo A."/>
            <person name="Mondo S."/>
            <person name="Pangilinan J."/>
            <person name="Riley R."/>
            <person name="LaButti K."/>
            <person name="Andreopoulos B."/>
            <person name="Lipzen A."/>
            <person name="Chen C."/>
            <person name="Yanf M."/>
            <person name="Daum C."/>
            <person name="Ng V."/>
            <person name="Clum A."/>
            <person name="Steindorff A."/>
            <person name="Ohm R."/>
            <person name="Martin F."/>
            <person name="Silar P."/>
            <person name="Natvig D."/>
            <person name="Lalanne C."/>
            <person name="Gautier V."/>
            <person name="Ament-velasquez S.L."/>
            <person name="Kruys A."/>
            <person name="Hutchinson M.I."/>
            <person name="Powell A.J."/>
            <person name="Barry K."/>
            <person name="Miller A.N."/>
            <person name="Grigoriev I.V."/>
            <person name="Debuchy R."/>
            <person name="Gladieux P."/>
            <person name="Thoren M.H."/>
            <person name="Johannesson H."/>
        </authorList>
    </citation>
    <scope>NUCLEOTIDE SEQUENCE</scope>
    <source>
        <strain evidence="2">SMH2392-1A</strain>
    </source>
</reference>
<name>A0AA40E055_9PEZI</name>
<evidence type="ECO:0000313" key="2">
    <source>
        <dbReference type="EMBL" id="KAK0717843.1"/>
    </source>
</evidence>
<dbReference type="GeneID" id="85330580"/>
<accession>A0AA40E055</accession>
<dbReference type="RefSeq" id="XP_060296636.1">
    <property type="nucleotide sequence ID" value="XM_060447310.1"/>
</dbReference>
<comment type="caution">
    <text evidence="2">The sequence shown here is derived from an EMBL/GenBank/DDBJ whole genome shotgun (WGS) entry which is preliminary data.</text>
</comment>
<evidence type="ECO:0000259" key="1">
    <source>
        <dbReference type="Pfam" id="PF12770"/>
    </source>
</evidence>
<dbReference type="Pfam" id="PF12770">
    <property type="entry name" value="CHAT"/>
    <property type="match status" value="1"/>
</dbReference>
<dbReference type="EMBL" id="JAUIRO010000004">
    <property type="protein sequence ID" value="KAK0717843.1"/>
    <property type="molecule type" value="Genomic_DNA"/>
</dbReference>
<dbReference type="Proteomes" id="UP001172101">
    <property type="component" value="Unassembled WGS sequence"/>
</dbReference>
<feature type="domain" description="CHAT" evidence="1">
    <location>
        <begin position="150"/>
        <end position="265"/>
    </location>
</feature>
<keyword evidence="3" id="KW-1185">Reference proteome</keyword>
<sequence>MPLKMYECSECAASTAVSLIALLTPRSLDYSDKQYLLTEVSGLASEAAAIALMAGKSPYEAIRLLELGRGVIIGSLNDIRADISALQGKYPLLAEIFIKLRGQLDAPTRQDIRDLPGFGQFLSAPSETEVKAAAAFGPIVVIKTSDIRFQWLWDTIAKPVFDVLVRNNSPDSRWPRVWWIPTGPLAKFPIHAARYHSRSSDTVLDRVISSYSSSSRGLIQGRQNRAKTKAVPNPGKAVLVGMKELRYAPQEINNLEGLCRSMHLRVCKPQPCQSDVLAALDDLTDAIDASNTVKSLFGINLHNRKPFLAYLSACGTGQIAHEKLVDEGLHLIAACQLVRFQHVIGTLWKVNDHSAWTLQPRLMTGCKNKDSATNRSARGFTMQAGYFRGTKARKVDEMAMEQSRSSQDEAGELRDVVPCDDIPLYWVPYVHFGI</sequence>
<gene>
    <name evidence="2" type="ORF">B0T26DRAFT_812436</name>
</gene>
<dbReference type="AlphaFoldDB" id="A0AA40E055"/>
<evidence type="ECO:0000313" key="3">
    <source>
        <dbReference type="Proteomes" id="UP001172101"/>
    </source>
</evidence>
<organism evidence="2 3">
    <name type="scientific">Lasiosphaeria miniovina</name>
    <dbReference type="NCBI Taxonomy" id="1954250"/>
    <lineage>
        <taxon>Eukaryota</taxon>
        <taxon>Fungi</taxon>
        <taxon>Dikarya</taxon>
        <taxon>Ascomycota</taxon>
        <taxon>Pezizomycotina</taxon>
        <taxon>Sordariomycetes</taxon>
        <taxon>Sordariomycetidae</taxon>
        <taxon>Sordariales</taxon>
        <taxon>Lasiosphaeriaceae</taxon>
        <taxon>Lasiosphaeria</taxon>
    </lineage>
</organism>